<dbReference type="EMBL" id="LQYN01000071">
    <property type="protein sequence ID" value="KYD02685.1"/>
    <property type="molecule type" value="Genomic_DNA"/>
</dbReference>
<dbReference type="KEGG" id="hspo:JGZ69_01100"/>
<accession>A0A150KSR0</accession>
<proteinExistence type="predicted"/>
<dbReference type="RefSeq" id="WP_066232741.1">
    <property type="nucleotide sequence ID" value="NZ_CP066701.1"/>
</dbReference>
<organism evidence="1 3">
    <name type="scientific">Heyndrickxia sporothermodurans</name>
    <dbReference type="NCBI Taxonomy" id="46224"/>
    <lineage>
        <taxon>Bacteria</taxon>
        <taxon>Bacillati</taxon>
        <taxon>Bacillota</taxon>
        <taxon>Bacilli</taxon>
        <taxon>Bacillales</taxon>
        <taxon>Bacillaceae</taxon>
        <taxon>Heyndrickxia</taxon>
    </lineage>
</organism>
<dbReference type="Proteomes" id="UP000075666">
    <property type="component" value="Unassembled WGS sequence"/>
</dbReference>
<dbReference type="Proteomes" id="UP000595512">
    <property type="component" value="Chromosome"/>
</dbReference>
<gene>
    <name evidence="1" type="ORF">B4102_0280</name>
    <name evidence="2" type="ORF">JGZ69_01100</name>
</gene>
<name>A0A150KSR0_9BACI</name>
<dbReference type="AlphaFoldDB" id="A0A150KSR0"/>
<evidence type="ECO:0000313" key="4">
    <source>
        <dbReference type="Proteomes" id="UP000595512"/>
    </source>
</evidence>
<dbReference type="GeneID" id="62497812"/>
<reference evidence="1 3" key="1">
    <citation type="submission" date="2016-01" db="EMBL/GenBank/DDBJ databases">
        <title>Genome Sequences of Twelve Sporeforming Bacillus Species Isolated from Foods.</title>
        <authorList>
            <person name="Berendsen E.M."/>
            <person name="Wells-Bennik M.H."/>
            <person name="Krawcyk A.O."/>
            <person name="De Jong A."/>
            <person name="Holsappel S."/>
            <person name="Eijlander R.T."/>
            <person name="Kuipers O.P."/>
        </authorList>
    </citation>
    <scope>NUCLEOTIDE SEQUENCE [LARGE SCALE GENOMIC DNA]</scope>
    <source>
        <strain evidence="1 3">B4102</strain>
    </source>
</reference>
<keyword evidence="3" id="KW-1185">Reference proteome</keyword>
<reference evidence="2 4" key="2">
    <citation type="submission" date="2020-12" db="EMBL/GenBank/DDBJ databases">
        <title>Taxonomic evaluation of the Bacillus sporothermodurans group of bacteria based on whole genome sequences.</title>
        <authorList>
            <person name="Fiedler G."/>
            <person name="Herbstmann A.-D."/>
            <person name="Doll E."/>
            <person name="Wenning M."/>
            <person name="Brinks E."/>
            <person name="Kabisch J."/>
            <person name="Breitenwieser F."/>
            <person name="Lappann M."/>
            <person name="Boehnlein C."/>
            <person name="Franz C."/>
        </authorList>
    </citation>
    <scope>NUCLEOTIDE SEQUENCE [LARGE SCALE GENOMIC DNA]</scope>
    <source>
        <strain evidence="2 4">DSM 10599</strain>
    </source>
</reference>
<sequence>MRCFCENKETFDLKVEGDVDTDPIWCNQCGCNFDIEEVPISEDLKDELMKWAMQYGKWIDWSKDTLRSNGIELENEHNKLGHLLTDQVKKELGAKYKVSFSPSSSARMYAGLDF</sequence>
<dbReference type="EMBL" id="CP066701">
    <property type="protein sequence ID" value="QQX25640.1"/>
    <property type="molecule type" value="Genomic_DNA"/>
</dbReference>
<evidence type="ECO:0000313" key="1">
    <source>
        <dbReference type="EMBL" id="KYD02685.1"/>
    </source>
</evidence>
<protein>
    <submittedName>
        <fullName evidence="1">Uncharacterized protein</fullName>
    </submittedName>
</protein>
<evidence type="ECO:0000313" key="3">
    <source>
        <dbReference type="Proteomes" id="UP000075666"/>
    </source>
</evidence>
<dbReference type="OrthoDB" id="2084083at2"/>
<evidence type="ECO:0000313" key="2">
    <source>
        <dbReference type="EMBL" id="QQX25640.1"/>
    </source>
</evidence>
<dbReference type="PATRIC" id="fig|46224.3.peg.3644"/>